<evidence type="ECO:0008006" key="4">
    <source>
        <dbReference type="Google" id="ProtNLM"/>
    </source>
</evidence>
<protein>
    <recommendedName>
        <fullName evidence="4">Cytochrome P450</fullName>
    </recommendedName>
</protein>
<evidence type="ECO:0000313" key="3">
    <source>
        <dbReference type="Proteomes" id="UP000007431"/>
    </source>
</evidence>
<dbReference type="GeneID" id="9594946"/>
<dbReference type="VEuPathDB" id="FungiDB:SCHCODRAFT_02485388"/>
<dbReference type="GO" id="GO:0020037">
    <property type="term" value="F:heme binding"/>
    <property type="evidence" value="ECO:0007669"/>
    <property type="project" value="InterPro"/>
</dbReference>
<dbReference type="Pfam" id="PF00067">
    <property type="entry name" value="p450"/>
    <property type="match status" value="1"/>
</dbReference>
<dbReference type="EMBL" id="GL377303">
    <property type="protein sequence ID" value="EFJ01439.1"/>
    <property type="molecule type" value="Genomic_DNA"/>
</dbReference>
<dbReference type="RefSeq" id="XP_003036341.1">
    <property type="nucleotide sequence ID" value="XM_003036295.1"/>
</dbReference>
<dbReference type="Gene3D" id="1.10.630.10">
    <property type="entry name" value="Cytochrome P450"/>
    <property type="match status" value="1"/>
</dbReference>
<sequence>MPVHICEMAFLTTNTLLYALAFPAFLYALLVIVPRHVQQSSLLLRDAHRILDPPHSTAADRLRARALPNARLERAFSLSNTFVRPDAATHDDFVRTAGRFLSRARDWEALRATADVATQAALRNTGNLAAYGEFIQEVTLRCVLAGLLDIGTLSGSAEESVLIQRVAALITELWVRSKHERMRDEKRLDELNVALRELVPDAEAFPNPLDWVIPTWETMWRVVAVAIAHVVDNASARDTLLAFHEETTPARYTHRSDSNTPAVADLIDEALRLYPPTRHIYRVADRPALLSKLLPTFIISTLHLPTHTARTEAADIEGIQRSAVWDAPEVWDPIRHSPSRRTAEQAATMLAFGHGRNACVARTWAPMAAGVLVAAVLRTLGDRRWEIERGEKMGGREGWSGWWVRAV</sequence>
<dbReference type="GO" id="GO:0016705">
    <property type="term" value="F:oxidoreductase activity, acting on paired donors, with incorporation or reduction of molecular oxygen"/>
    <property type="evidence" value="ECO:0007669"/>
    <property type="project" value="InterPro"/>
</dbReference>
<dbReference type="HOGENOM" id="CLU_044612_1_0_1"/>
<accession>D8PUN3</accession>
<gene>
    <name evidence="2" type="ORF">SCHCODRAFT_233021</name>
</gene>
<dbReference type="InterPro" id="IPR001128">
    <property type="entry name" value="Cyt_P450"/>
</dbReference>
<keyword evidence="1" id="KW-1133">Transmembrane helix</keyword>
<keyword evidence="1" id="KW-0812">Transmembrane</keyword>
<evidence type="ECO:0000313" key="2">
    <source>
        <dbReference type="EMBL" id="EFJ01439.1"/>
    </source>
</evidence>
<reference evidence="2 3" key="1">
    <citation type="journal article" date="2010" name="Nat. Biotechnol.">
        <title>Genome sequence of the model mushroom Schizophyllum commune.</title>
        <authorList>
            <person name="Ohm R.A."/>
            <person name="de Jong J.F."/>
            <person name="Lugones L.G."/>
            <person name="Aerts A."/>
            <person name="Kothe E."/>
            <person name="Stajich J.E."/>
            <person name="de Vries R.P."/>
            <person name="Record E."/>
            <person name="Levasseur A."/>
            <person name="Baker S.E."/>
            <person name="Bartholomew K.A."/>
            <person name="Coutinho P.M."/>
            <person name="Erdmann S."/>
            <person name="Fowler T.J."/>
            <person name="Gathman A.C."/>
            <person name="Lombard V."/>
            <person name="Henrissat B."/>
            <person name="Knabe N."/>
            <person name="Kuees U."/>
            <person name="Lilly W.W."/>
            <person name="Lindquist E."/>
            <person name="Lucas S."/>
            <person name="Magnuson J.K."/>
            <person name="Piumi F."/>
            <person name="Raudaskoski M."/>
            <person name="Salamov A."/>
            <person name="Schmutz J."/>
            <person name="Schwarze F.W.M.R."/>
            <person name="vanKuyk P.A."/>
            <person name="Horton J.S."/>
            <person name="Grigoriev I.V."/>
            <person name="Woesten H.A.B."/>
        </authorList>
    </citation>
    <scope>NUCLEOTIDE SEQUENCE [LARGE SCALE GENOMIC DNA]</scope>
    <source>
        <strain evidence="3">H4-8 / FGSC 9210</strain>
    </source>
</reference>
<dbReference type="eggNOG" id="ENOG502SSCR">
    <property type="taxonomic scope" value="Eukaryota"/>
</dbReference>
<dbReference type="InParanoid" id="D8PUN3"/>
<name>D8PUN3_SCHCM</name>
<organism evidence="3">
    <name type="scientific">Schizophyllum commune (strain H4-8 / FGSC 9210)</name>
    <name type="common">Split gill fungus</name>
    <dbReference type="NCBI Taxonomy" id="578458"/>
    <lineage>
        <taxon>Eukaryota</taxon>
        <taxon>Fungi</taxon>
        <taxon>Dikarya</taxon>
        <taxon>Basidiomycota</taxon>
        <taxon>Agaricomycotina</taxon>
        <taxon>Agaricomycetes</taxon>
        <taxon>Agaricomycetidae</taxon>
        <taxon>Agaricales</taxon>
        <taxon>Schizophyllaceae</taxon>
        <taxon>Schizophyllum</taxon>
    </lineage>
</organism>
<dbReference type="InterPro" id="IPR036396">
    <property type="entry name" value="Cyt_P450_sf"/>
</dbReference>
<dbReference type="Proteomes" id="UP000007431">
    <property type="component" value="Unassembled WGS sequence"/>
</dbReference>
<feature type="transmembrane region" description="Helical" evidence="1">
    <location>
        <begin position="15"/>
        <end position="33"/>
    </location>
</feature>
<proteinExistence type="predicted"/>
<dbReference type="AlphaFoldDB" id="D8PUN3"/>
<dbReference type="GO" id="GO:0005506">
    <property type="term" value="F:iron ion binding"/>
    <property type="evidence" value="ECO:0007669"/>
    <property type="project" value="InterPro"/>
</dbReference>
<keyword evidence="1" id="KW-0472">Membrane</keyword>
<dbReference type="OMA" id="SFETMWR"/>
<dbReference type="OrthoDB" id="10029320at2759"/>
<dbReference type="GO" id="GO:0004497">
    <property type="term" value="F:monooxygenase activity"/>
    <property type="evidence" value="ECO:0007669"/>
    <property type="project" value="InterPro"/>
</dbReference>
<dbReference type="KEGG" id="scm:SCHCO_02485388"/>
<dbReference type="SUPFAM" id="SSF48264">
    <property type="entry name" value="Cytochrome P450"/>
    <property type="match status" value="1"/>
</dbReference>
<evidence type="ECO:0000256" key="1">
    <source>
        <dbReference type="SAM" id="Phobius"/>
    </source>
</evidence>
<keyword evidence="3" id="KW-1185">Reference proteome</keyword>